<evidence type="ECO:0000313" key="8">
    <source>
        <dbReference type="Proteomes" id="UP000234327"/>
    </source>
</evidence>
<dbReference type="EMBL" id="FXZG01000039">
    <property type="protein sequence ID" value="SMY02708.1"/>
    <property type="molecule type" value="Genomic_DNA"/>
</dbReference>
<dbReference type="EMBL" id="FXYZ01000014">
    <property type="protein sequence ID" value="SMX94353.1"/>
    <property type="molecule type" value="Genomic_DNA"/>
</dbReference>
<dbReference type="Proteomes" id="UP000234289">
    <property type="component" value="Unassembled WGS sequence"/>
</dbReference>
<feature type="transmembrane region" description="Helical" evidence="1">
    <location>
        <begin position="302"/>
        <end position="326"/>
    </location>
</feature>
<reference evidence="7 8" key="1">
    <citation type="submission" date="2017-03" db="EMBL/GenBank/DDBJ databases">
        <authorList>
            <person name="Afonso C.L."/>
            <person name="Miller P.J."/>
            <person name="Scott M.A."/>
            <person name="Spackman E."/>
            <person name="Goraichik I."/>
            <person name="Dimitrov K.M."/>
            <person name="Suarez D.L."/>
            <person name="Swayne D.E."/>
        </authorList>
    </citation>
    <scope>NUCLEOTIDE SEQUENCE [LARGE SCALE GENOMIC DNA]</scope>
    <source>
        <strain evidence="3">6</strain>
        <strain evidence="8">6(3)</strain>
        <strain evidence="2">8</strain>
        <strain evidence="7">8(6)</strain>
        <strain evidence="4">ATCC 9175</strain>
        <strain evidence="5">CNRZ 920</strain>
    </source>
</reference>
<evidence type="ECO:0000313" key="7">
    <source>
        <dbReference type="Proteomes" id="UP000234300"/>
    </source>
</evidence>
<keyword evidence="1" id="KW-0472">Membrane</keyword>
<dbReference type="Proteomes" id="UP000234525">
    <property type="component" value="Unassembled WGS sequence"/>
</dbReference>
<dbReference type="AlphaFoldDB" id="A0A2H1KSX1"/>
<evidence type="ECO:0000313" key="6">
    <source>
        <dbReference type="Proteomes" id="UP000234289"/>
    </source>
</evidence>
<reference evidence="6 9" key="2">
    <citation type="submission" date="2017-03" db="EMBL/GenBank/DDBJ databases">
        <authorList>
            <person name="Monnet C."/>
        </authorList>
    </citation>
    <scope>NUCLEOTIDE SEQUENCE [LARGE SCALE GENOMIC DNA]</scope>
    <source>
        <strain evidence="9">ATCC 9175</strain>
        <strain evidence="6">CNRZ 920</strain>
    </source>
</reference>
<name>A0A2H1KSX1_BREAU</name>
<sequence length="431" mass="47502">MRIPSKGGIKTLVAFGIKSCAAGVLIAVAVGLFSAFTLVSDDASALTDWSESTDYAVYFPRSNGDDLQAIKDGTDGISKTVAERIYPELDDRGGIYVEAADMDVVGDDPVLPYVQMSVNTNYLEKYPVLDSSGKPIAVSDEETDWVIAVPETLKDREDLIRDYVQESRNGPSDSDVEYSEANRYEVSDAVRKQKVRIVWTQPGQDLFTFNTQIRPEEGNTLPDPIVTVMTRSNTIASDWENTITGEIDTPMKVRVDGDPEKVYQELLPLFEKYELDDNFTALVYPADAINEQFSLSSEDARWLITAAIVAGALTVVLSIVAVVVAYERWRVHSAIRRLHGYSRLKSFGEVFAGLATSWLLLIPAALVAATSFYVLGGHVAIPEYFHPLVLLDEWPALLAVTGSVVLVEAVIATAVVMVFDRRHPALRLKEI</sequence>
<keyword evidence="1" id="KW-1133">Transmembrane helix</keyword>
<feature type="transmembrane region" description="Helical" evidence="1">
    <location>
        <begin position="394"/>
        <end position="419"/>
    </location>
</feature>
<evidence type="ECO:0000313" key="2">
    <source>
        <dbReference type="EMBL" id="SMX72047.1"/>
    </source>
</evidence>
<dbReference type="EMBL" id="FXZI01000001">
    <property type="protein sequence ID" value="SMX72047.1"/>
    <property type="molecule type" value="Genomic_DNA"/>
</dbReference>
<dbReference type="EMBL" id="FXZB01000051">
    <property type="protein sequence ID" value="SMY02410.1"/>
    <property type="molecule type" value="Genomic_DNA"/>
</dbReference>
<organism evidence="5 6">
    <name type="scientific">Brevibacterium aurantiacum</name>
    <dbReference type="NCBI Taxonomy" id="273384"/>
    <lineage>
        <taxon>Bacteria</taxon>
        <taxon>Bacillati</taxon>
        <taxon>Actinomycetota</taxon>
        <taxon>Actinomycetes</taxon>
        <taxon>Micrococcales</taxon>
        <taxon>Brevibacteriaceae</taxon>
        <taxon>Brevibacterium</taxon>
    </lineage>
</organism>
<protein>
    <submittedName>
        <fullName evidence="5">Uncharacterized protein</fullName>
    </submittedName>
</protein>
<feature type="transmembrane region" description="Helical" evidence="1">
    <location>
        <begin position="347"/>
        <end position="374"/>
    </location>
</feature>
<keyword evidence="1" id="KW-0812">Transmembrane</keyword>
<evidence type="ECO:0000313" key="5">
    <source>
        <dbReference type="EMBL" id="SMY02708.1"/>
    </source>
</evidence>
<feature type="transmembrane region" description="Helical" evidence="1">
    <location>
        <begin position="12"/>
        <end position="36"/>
    </location>
</feature>
<proteinExistence type="predicted"/>
<dbReference type="GeneID" id="60906292"/>
<evidence type="ECO:0000313" key="9">
    <source>
        <dbReference type="Proteomes" id="UP000234525"/>
    </source>
</evidence>
<dbReference type="RefSeq" id="WP_125187973.1">
    <property type="nucleotide sequence ID" value="NZ_AAGP01000007.1"/>
</dbReference>
<dbReference type="Proteomes" id="UP000234300">
    <property type="component" value="Unassembled WGS sequence"/>
</dbReference>
<accession>A0A2H1KSX1</accession>
<evidence type="ECO:0000256" key="1">
    <source>
        <dbReference type="SAM" id="Phobius"/>
    </source>
</evidence>
<dbReference type="Proteomes" id="UP000234327">
    <property type="component" value="Unassembled WGS sequence"/>
</dbReference>
<keyword evidence="9" id="KW-1185">Reference proteome</keyword>
<evidence type="ECO:0000313" key="3">
    <source>
        <dbReference type="EMBL" id="SMX94353.1"/>
    </source>
</evidence>
<evidence type="ECO:0000313" key="4">
    <source>
        <dbReference type="EMBL" id="SMY02410.1"/>
    </source>
</evidence>
<gene>
    <name evidence="4" type="ORF">BAUR9175_03778</name>
    <name evidence="5" type="ORF">BAUR920_03558</name>
    <name evidence="3" type="ORF">BAURA63_02922</name>
    <name evidence="2" type="ORF">BAURA86_00382</name>
</gene>